<feature type="domain" description="CHRD" evidence="2">
    <location>
        <begin position="38"/>
        <end position="185"/>
    </location>
</feature>
<feature type="chain" id="PRO_5042475592" description="CHRD domain-containing protein" evidence="1">
    <location>
        <begin position="17"/>
        <end position="189"/>
    </location>
</feature>
<evidence type="ECO:0000313" key="4">
    <source>
        <dbReference type="Proteomes" id="UP001251528"/>
    </source>
</evidence>
<comment type="caution">
    <text evidence="3">The sequence shown here is derived from an EMBL/GenBank/DDBJ whole genome shotgun (WGS) entry which is preliminary data.</text>
</comment>
<name>A0AAJ0CUA9_9HYPO</name>
<sequence>MKASFFLFGFIATATATPLSDRTYRGKHHDESPFKFTSTYSVHVEPKQVVDAMNKFTGGLQGASGVFKYGINSHENVICYNLTLNGFRGEYSSPAKTATHIHEAPVGKAGPPRIAFPNPEGPVDGPRSSIGCLRGPFVTGVKAADGKDTGEGFHVSKIEKNPSAFFTDVHSSLAVPGAVRGQLNGKKRC</sequence>
<dbReference type="SMART" id="SM00754">
    <property type="entry name" value="CHRD"/>
    <property type="match status" value="1"/>
</dbReference>
<dbReference type="Proteomes" id="UP001251528">
    <property type="component" value="Unassembled WGS sequence"/>
</dbReference>
<evidence type="ECO:0000259" key="2">
    <source>
        <dbReference type="SMART" id="SM00754"/>
    </source>
</evidence>
<dbReference type="Pfam" id="PF07452">
    <property type="entry name" value="CHRD"/>
    <property type="match status" value="1"/>
</dbReference>
<proteinExistence type="predicted"/>
<organism evidence="3 4">
    <name type="scientific">Conoideocrella luteorostrata</name>
    <dbReference type="NCBI Taxonomy" id="1105319"/>
    <lineage>
        <taxon>Eukaryota</taxon>
        <taxon>Fungi</taxon>
        <taxon>Dikarya</taxon>
        <taxon>Ascomycota</taxon>
        <taxon>Pezizomycotina</taxon>
        <taxon>Sordariomycetes</taxon>
        <taxon>Hypocreomycetidae</taxon>
        <taxon>Hypocreales</taxon>
        <taxon>Clavicipitaceae</taxon>
        <taxon>Conoideocrella</taxon>
    </lineage>
</organism>
<accession>A0AAJ0CUA9</accession>
<reference evidence="3" key="1">
    <citation type="submission" date="2023-06" db="EMBL/GenBank/DDBJ databases">
        <title>Conoideocrella luteorostrata (Hypocreales: Clavicipitaceae), a potential biocontrol fungus for elongate hemlock scale in United States Christmas tree production areas.</title>
        <authorList>
            <person name="Barrett H."/>
            <person name="Lovett B."/>
            <person name="Macias A.M."/>
            <person name="Stajich J.E."/>
            <person name="Kasson M.T."/>
        </authorList>
    </citation>
    <scope>NUCLEOTIDE SEQUENCE</scope>
    <source>
        <strain evidence="3">ARSEF 14590</strain>
    </source>
</reference>
<dbReference type="AlphaFoldDB" id="A0AAJ0CUA9"/>
<keyword evidence="1" id="KW-0732">Signal</keyword>
<feature type="signal peptide" evidence="1">
    <location>
        <begin position="1"/>
        <end position="16"/>
    </location>
</feature>
<keyword evidence="4" id="KW-1185">Reference proteome</keyword>
<dbReference type="InterPro" id="IPR010895">
    <property type="entry name" value="CHRD"/>
</dbReference>
<dbReference type="EMBL" id="JASWJB010000060">
    <property type="protein sequence ID" value="KAK2603601.1"/>
    <property type="molecule type" value="Genomic_DNA"/>
</dbReference>
<evidence type="ECO:0000256" key="1">
    <source>
        <dbReference type="SAM" id="SignalP"/>
    </source>
</evidence>
<gene>
    <name evidence="3" type="ORF">QQS21_004182</name>
</gene>
<evidence type="ECO:0000313" key="3">
    <source>
        <dbReference type="EMBL" id="KAK2603601.1"/>
    </source>
</evidence>
<protein>
    <recommendedName>
        <fullName evidence="2">CHRD domain-containing protein</fullName>
    </recommendedName>
</protein>